<evidence type="ECO:0000313" key="3">
    <source>
        <dbReference type="Proteomes" id="UP000319801"/>
    </source>
</evidence>
<dbReference type="Proteomes" id="UP000319801">
    <property type="component" value="Unassembled WGS sequence"/>
</dbReference>
<reference evidence="2 3" key="1">
    <citation type="journal article" date="2019" name="Genome Biol. Evol.">
        <title>Whole-Genome Sequencing of the Giant Devil Catfish, Bagarius yarrelli.</title>
        <authorList>
            <person name="Jiang W."/>
            <person name="Lv Y."/>
            <person name="Cheng L."/>
            <person name="Yang K."/>
            <person name="Chao B."/>
            <person name="Wang X."/>
            <person name="Li Y."/>
            <person name="Pan X."/>
            <person name="You X."/>
            <person name="Zhang Y."/>
            <person name="Yang J."/>
            <person name="Li J."/>
            <person name="Zhang X."/>
            <person name="Liu S."/>
            <person name="Sun C."/>
            <person name="Yang J."/>
            <person name="Shi Q."/>
        </authorList>
    </citation>
    <scope>NUCLEOTIDE SEQUENCE [LARGE SCALE GENOMIC DNA]</scope>
    <source>
        <strain evidence="2">JWS20170419001</strain>
        <tissue evidence="2">Muscle</tissue>
    </source>
</reference>
<feature type="region of interest" description="Disordered" evidence="1">
    <location>
        <begin position="58"/>
        <end position="89"/>
    </location>
</feature>
<organism evidence="2 3">
    <name type="scientific">Bagarius yarrelli</name>
    <name type="common">Goonch</name>
    <name type="synonym">Bagrus yarrelli</name>
    <dbReference type="NCBI Taxonomy" id="175774"/>
    <lineage>
        <taxon>Eukaryota</taxon>
        <taxon>Metazoa</taxon>
        <taxon>Chordata</taxon>
        <taxon>Craniata</taxon>
        <taxon>Vertebrata</taxon>
        <taxon>Euteleostomi</taxon>
        <taxon>Actinopterygii</taxon>
        <taxon>Neopterygii</taxon>
        <taxon>Teleostei</taxon>
        <taxon>Ostariophysi</taxon>
        <taxon>Siluriformes</taxon>
        <taxon>Sisoridae</taxon>
        <taxon>Sisorinae</taxon>
        <taxon>Bagarius</taxon>
    </lineage>
</organism>
<sequence>MELTDTEPGNSNISAAPGLTYDVAVMPELTHAAELTYAGKMELAYAAEPELANAAEPELAQDAKPEPTTQEIAHAKPATSRWLTPSQPR</sequence>
<name>A0A556V2I0_BAGYA</name>
<dbReference type="EMBL" id="VCAZ01000102">
    <property type="protein sequence ID" value="TSS48090.1"/>
    <property type="molecule type" value="Genomic_DNA"/>
</dbReference>
<evidence type="ECO:0000256" key="1">
    <source>
        <dbReference type="SAM" id="MobiDB-lite"/>
    </source>
</evidence>
<dbReference type="AlphaFoldDB" id="A0A556V2I0"/>
<comment type="caution">
    <text evidence="2">The sequence shown here is derived from an EMBL/GenBank/DDBJ whole genome shotgun (WGS) entry which is preliminary data.</text>
</comment>
<evidence type="ECO:0000313" key="2">
    <source>
        <dbReference type="EMBL" id="TSS48090.1"/>
    </source>
</evidence>
<protein>
    <submittedName>
        <fullName evidence="2">Uncharacterized protein</fullName>
    </submittedName>
</protein>
<accession>A0A556V2I0</accession>
<keyword evidence="3" id="KW-1185">Reference proteome</keyword>
<gene>
    <name evidence="2" type="ORF">Baya_12372</name>
</gene>
<proteinExistence type="predicted"/>